<protein>
    <submittedName>
        <fullName evidence="1">Uncharacterized protein</fullName>
    </submittedName>
</protein>
<sequence length="116" mass="12765">MSFISQDTIKNMRRRRAKELDLEPYVGEPKKLLVRPIPFFDAIALHGSAELPLKERMDNVVKALASSALDPATLEPIAEGELRALVAELDQDEAQSLISKLQELAAKKKEGTPAGN</sequence>
<evidence type="ECO:0000313" key="1">
    <source>
        <dbReference type="EMBL" id="PZR07078.1"/>
    </source>
</evidence>
<dbReference type="AlphaFoldDB" id="A0A2W5UDZ4"/>
<evidence type="ECO:0000313" key="2">
    <source>
        <dbReference type="Proteomes" id="UP000249061"/>
    </source>
</evidence>
<comment type="caution">
    <text evidence="1">The sequence shown here is derived from an EMBL/GenBank/DDBJ whole genome shotgun (WGS) entry which is preliminary data.</text>
</comment>
<proteinExistence type="predicted"/>
<dbReference type="EMBL" id="QFQP01000034">
    <property type="protein sequence ID" value="PZR07078.1"/>
    <property type="molecule type" value="Genomic_DNA"/>
</dbReference>
<accession>A0A2W5UDZ4</accession>
<dbReference type="Proteomes" id="UP000249061">
    <property type="component" value="Unassembled WGS sequence"/>
</dbReference>
<reference evidence="1 2" key="1">
    <citation type="submission" date="2017-08" db="EMBL/GenBank/DDBJ databases">
        <title>Infants hospitalized years apart are colonized by the same room-sourced microbial strains.</title>
        <authorList>
            <person name="Brooks B."/>
            <person name="Olm M.R."/>
            <person name="Firek B.A."/>
            <person name="Baker R."/>
            <person name="Thomas B.C."/>
            <person name="Morowitz M.J."/>
            <person name="Banfield J.F."/>
        </authorList>
    </citation>
    <scope>NUCLEOTIDE SEQUENCE [LARGE SCALE GENOMIC DNA]</scope>
    <source>
        <strain evidence="1">S2_003_000_R2_14</strain>
    </source>
</reference>
<name>A0A2W5UDZ4_9BACT</name>
<organism evidence="1 2">
    <name type="scientific">Archangium gephyra</name>
    <dbReference type="NCBI Taxonomy" id="48"/>
    <lineage>
        <taxon>Bacteria</taxon>
        <taxon>Pseudomonadati</taxon>
        <taxon>Myxococcota</taxon>
        <taxon>Myxococcia</taxon>
        <taxon>Myxococcales</taxon>
        <taxon>Cystobacterineae</taxon>
        <taxon>Archangiaceae</taxon>
        <taxon>Archangium</taxon>
    </lineage>
</organism>
<gene>
    <name evidence="1" type="ORF">DI536_28905</name>
</gene>